<dbReference type="Proteomes" id="UP000183926">
    <property type="component" value="Unassembled WGS sequence"/>
</dbReference>
<dbReference type="EMBL" id="FPBL01000020">
    <property type="protein sequence ID" value="SFU82774.1"/>
    <property type="molecule type" value="Genomic_DNA"/>
</dbReference>
<dbReference type="AlphaFoldDB" id="A0A1I7JCC2"/>
<protein>
    <submittedName>
        <fullName evidence="2">Transposase IS66 family protein</fullName>
    </submittedName>
</protein>
<proteinExistence type="predicted"/>
<evidence type="ECO:0000259" key="1">
    <source>
        <dbReference type="Pfam" id="PF03050"/>
    </source>
</evidence>
<dbReference type="InterPro" id="IPR004291">
    <property type="entry name" value="Transposase_IS66_central"/>
</dbReference>
<evidence type="ECO:0000313" key="2">
    <source>
        <dbReference type="EMBL" id="SFU82774.1"/>
    </source>
</evidence>
<feature type="domain" description="Transposase IS66 central" evidence="1">
    <location>
        <begin position="7"/>
        <end position="67"/>
    </location>
</feature>
<sequence>MYLSQFQLLPYEHVCDQFRDQMGIPVSASSLFNFNREAYERLDDFEQGEKAQLAMAAVAHADETGINIDGRRR</sequence>
<reference evidence="2 3" key="1">
    <citation type="submission" date="2016-10" db="EMBL/GenBank/DDBJ databases">
        <authorList>
            <person name="de Groot N.N."/>
        </authorList>
    </citation>
    <scope>NUCLEOTIDE SEQUENCE [LARGE SCALE GENOMIC DNA]</scope>
    <source>
        <strain evidence="2 3">Nm24</strain>
    </source>
</reference>
<gene>
    <name evidence="2" type="ORF">SAMN05216339_1208</name>
</gene>
<organism evidence="2 3">
    <name type="scientific">Nitrosomonas eutropha</name>
    <dbReference type="NCBI Taxonomy" id="916"/>
    <lineage>
        <taxon>Bacteria</taxon>
        <taxon>Pseudomonadati</taxon>
        <taxon>Pseudomonadota</taxon>
        <taxon>Betaproteobacteria</taxon>
        <taxon>Nitrosomonadales</taxon>
        <taxon>Nitrosomonadaceae</taxon>
        <taxon>Nitrosomonas</taxon>
    </lineage>
</organism>
<dbReference type="Pfam" id="PF03050">
    <property type="entry name" value="DDE_Tnp_IS66"/>
    <property type="match status" value="1"/>
</dbReference>
<evidence type="ECO:0000313" key="3">
    <source>
        <dbReference type="Proteomes" id="UP000183926"/>
    </source>
</evidence>
<name>A0A1I7JCC2_9PROT</name>
<accession>A0A1I7JCC2</accession>